<feature type="compositionally biased region" description="Basic and acidic residues" evidence="1">
    <location>
        <begin position="29"/>
        <end position="46"/>
    </location>
</feature>
<dbReference type="RefSeq" id="WP_128556195.1">
    <property type="nucleotide sequence ID" value="NZ_QUAK01000075.1"/>
</dbReference>
<dbReference type="Proteomes" id="UP000263094">
    <property type="component" value="Unassembled WGS sequence"/>
</dbReference>
<comment type="caution">
    <text evidence="2">The sequence shown here is derived from an EMBL/GenBank/DDBJ whole genome shotgun (WGS) entry which is preliminary data.</text>
</comment>
<protein>
    <submittedName>
        <fullName evidence="2">Uncharacterized protein</fullName>
    </submittedName>
</protein>
<evidence type="ECO:0000256" key="1">
    <source>
        <dbReference type="SAM" id="MobiDB-lite"/>
    </source>
</evidence>
<name>A0A372M727_9ACTN</name>
<dbReference type="OrthoDB" id="3636947at2"/>
<dbReference type="AlphaFoldDB" id="A0A372M727"/>
<sequence>MGQKIVRTALVAGVVVLALLLLLATCGGGKDDDKKDDKAKKPDKKSQGPATKLDVPAAYDTSKGWEITGLTSEYALAGSLGRIAFLERADETRFRIRTVDAATGKPRWRSDAWRPLSDKPGEFPHLLSLTKDDREYFVTWSYGKLAEDPLTEADRLISLDVYDARDGSRQRIELPWPVSPSVSGAGPGILIGKGTTRAAVVDPVTGRVSNVESKDLKYPKGCKNCKRLTEVVGYTEHGVLVSGAGEFWVRGGWHARKTAPKGTDAGSGTVTTTVGDYVLAKWDKKRGTKGAGKQDVWAVHDAENGKTVATVECRKPAIVPGRYPDATMSAGGRYLVAGNLAFDLEDKSGQCFEEEDGAKPLALTTVTDEGLAYGATGARSPQDALKGGGSPVEVRLSTGEPQALSASLRLPAFDLAGIGLFQYTDGKDVPHLLGYRRAR</sequence>
<dbReference type="InterPro" id="IPR011047">
    <property type="entry name" value="Quinoprotein_ADH-like_sf"/>
</dbReference>
<reference evidence="2 3" key="1">
    <citation type="submission" date="2018-08" db="EMBL/GenBank/DDBJ databases">
        <title>Isolation, diversity and antifungal activity of Actinobacteria from wheat.</title>
        <authorList>
            <person name="Han C."/>
        </authorList>
    </citation>
    <scope>NUCLEOTIDE SEQUENCE [LARGE SCALE GENOMIC DNA]</scope>
    <source>
        <strain evidence="2 3">NEAU-YY421</strain>
    </source>
</reference>
<accession>A0A372M727</accession>
<evidence type="ECO:0000313" key="2">
    <source>
        <dbReference type="EMBL" id="RFU86107.1"/>
    </source>
</evidence>
<keyword evidence="3" id="KW-1185">Reference proteome</keyword>
<dbReference type="SUPFAM" id="SSF50998">
    <property type="entry name" value="Quinoprotein alcohol dehydrogenase-like"/>
    <property type="match status" value="1"/>
</dbReference>
<evidence type="ECO:0000313" key="3">
    <source>
        <dbReference type="Proteomes" id="UP000263094"/>
    </source>
</evidence>
<proteinExistence type="predicted"/>
<dbReference type="EMBL" id="QUAK01000075">
    <property type="protein sequence ID" value="RFU86107.1"/>
    <property type="molecule type" value="Genomic_DNA"/>
</dbReference>
<feature type="region of interest" description="Disordered" evidence="1">
    <location>
        <begin position="28"/>
        <end position="53"/>
    </location>
</feature>
<organism evidence="2 3">
    <name type="scientific">Streptomyces triticagri</name>
    <dbReference type="NCBI Taxonomy" id="2293568"/>
    <lineage>
        <taxon>Bacteria</taxon>
        <taxon>Bacillati</taxon>
        <taxon>Actinomycetota</taxon>
        <taxon>Actinomycetes</taxon>
        <taxon>Kitasatosporales</taxon>
        <taxon>Streptomycetaceae</taxon>
        <taxon>Streptomyces</taxon>
    </lineage>
</organism>
<gene>
    <name evidence="2" type="ORF">DY218_13305</name>
</gene>